<keyword evidence="2" id="KW-1185">Reference proteome</keyword>
<dbReference type="PANTHER" id="PTHR46082:SF11">
    <property type="entry name" value="AAA+ ATPASE DOMAIN-CONTAINING PROTEIN-RELATED"/>
    <property type="match status" value="1"/>
</dbReference>
<evidence type="ECO:0000313" key="1">
    <source>
        <dbReference type="EMBL" id="OBR01951.1"/>
    </source>
</evidence>
<dbReference type="Proteomes" id="UP000092177">
    <property type="component" value="Chromosome 12"/>
</dbReference>
<dbReference type="EMBL" id="LTAN01000012">
    <property type="protein sequence ID" value="OBR01951.1"/>
    <property type="molecule type" value="Genomic_DNA"/>
</dbReference>
<dbReference type="GO" id="GO:0003824">
    <property type="term" value="F:catalytic activity"/>
    <property type="evidence" value="ECO:0007669"/>
    <property type="project" value="InterPro"/>
</dbReference>
<reference evidence="2" key="1">
    <citation type="journal article" date="2017" name="BMC Genomics">
        <title>Gapless genome assembly of Colletotrichum higginsianum reveals chromosome structure and association of transposable elements with secondary metabolite gene clusters.</title>
        <authorList>
            <person name="Dallery J.-F."/>
            <person name="Lapalu N."/>
            <person name="Zampounis A."/>
            <person name="Pigne S."/>
            <person name="Luyten I."/>
            <person name="Amselem J."/>
            <person name="Wittenberg A.H.J."/>
            <person name="Zhou S."/>
            <person name="de Queiroz M.V."/>
            <person name="Robin G.P."/>
            <person name="Auger A."/>
            <person name="Hainaut M."/>
            <person name="Henrissat B."/>
            <person name="Kim K.-T."/>
            <person name="Lee Y.-H."/>
            <person name="Lespinet O."/>
            <person name="Schwartz D.C."/>
            <person name="Thon M.R."/>
            <person name="O'Connell R.J."/>
        </authorList>
    </citation>
    <scope>NUCLEOTIDE SEQUENCE [LARGE SCALE GENOMIC DNA]</scope>
    <source>
        <strain evidence="2">IMI 349063</strain>
    </source>
</reference>
<dbReference type="GeneID" id="28873604"/>
<dbReference type="SUPFAM" id="SSF53167">
    <property type="entry name" value="Purine and uridine phosphorylases"/>
    <property type="match status" value="1"/>
</dbReference>
<sequence length="271" mass="30351">MALWQYGTTNAASVINHMIRTFTNLRFCLMVGIGGGVPTKRDIRLGDVVVSAPDHGRGGVYEYDYGKTLQNKAFEPTGALNQPPLELLVAANALRAEYEFKGMSFVEQIAAKVQRLSPDVHSKYSRPRNDRLYMPNVIHDDQSRKTPCCQNLDESPKDESSLLVRRPARHSEEPIIHYGLIASGNKLMKNAETRDVLAKNHDILCFEMEAAGLMNQFPTLVVRGICDYSDSHKNSEWQGFAALAAALYARDLLLEIAPTTAENSERLREQR</sequence>
<accession>A0A1B7XQC6</accession>
<dbReference type="GO" id="GO:0009116">
    <property type="term" value="P:nucleoside metabolic process"/>
    <property type="evidence" value="ECO:0007669"/>
    <property type="project" value="InterPro"/>
</dbReference>
<dbReference type="VEuPathDB" id="FungiDB:CH63R_14523"/>
<dbReference type="AlphaFoldDB" id="A0A1B7XQC6"/>
<dbReference type="Gene3D" id="3.40.50.1580">
    <property type="entry name" value="Nucleoside phosphorylase domain"/>
    <property type="match status" value="1"/>
</dbReference>
<name>A0A1B7XQC6_COLHI</name>
<dbReference type="KEGG" id="chig:CH63R_14523"/>
<evidence type="ECO:0000313" key="2">
    <source>
        <dbReference type="Proteomes" id="UP000092177"/>
    </source>
</evidence>
<dbReference type="OrthoDB" id="1577640at2759"/>
<proteinExistence type="predicted"/>
<dbReference type="InterPro" id="IPR035994">
    <property type="entry name" value="Nucleoside_phosphorylase_sf"/>
</dbReference>
<gene>
    <name evidence="1" type="ORF">CH63R_14523</name>
</gene>
<dbReference type="PANTHER" id="PTHR46082">
    <property type="entry name" value="ATP/GTP-BINDING PROTEIN-RELATED"/>
    <property type="match status" value="1"/>
</dbReference>
<dbReference type="InterPro" id="IPR053137">
    <property type="entry name" value="NLR-like"/>
</dbReference>
<protein>
    <submittedName>
        <fullName evidence="1">Nacht and ankyrin domain protein</fullName>
    </submittedName>
</protein>
<organism evidence="1 2">
    <name type="scientific">Colletotrichum higginsianum (strain IMI 349063)</name>
    <name type="common">Crucifer anthracnose fungus</name>
    <dbReference type="NCBI Taxonomy" id="759273"/>
    <lineage>
        <taxon>Eukaryota</taxon>
        <taxon>Fungi</taxon>
        <taxon>Dikarya</taxon>
        <taxon>Ascomycota</taxon>
        <taxon>Pezizomycotina</taxon>
        <taxon>Sordariomycetes</taxon>
        <taxon>Hypocreomycetidae</taxon>
        <taxon>Glomerellales</taxon>
        <taxon>Glomerellaceae</taxon>
        <taxon>Colletotrichum</taxon>
        <taxon>Colletotrichum destructivum species complex</taxon>
    </lineage>
</organism>
<dbReference type="RefSeq" id="XP_018150469.1">
    <property type="nucleotide sequence ID" value="XM_018309497.1"/>
</dbReference>
<comment type="caution">
    <text evidence="1">The sequence shown here is derived from an EMBL/GenBank/DDBJ whole genome shotgun (WGS) entry which is preliminary data.</text>
</comment>